<keyword evidence="9" id="KW-0573">Peptidoglycan synthesis</keyword>
<evidence type="ECO:0000256" key="8">
    <source>
        <dbReference type="ARBA" id="ARBA00022960"/>
    </source>
</evidence>
<keyword evidence="8" id="KW-0133">Cell shape</keyword>
<evidence type="ECO:0000256" key="20">
    <source>
        <dbReference type="ARBA" id="ARBA00049902"/>
    </source>
</evidence>
<dbReference type="EC" id="2.4.99.28" evidence="19"/>
<evidence type="ECO:0000313" key="23">
    <source>
        <dbReference type="Proteomes" id="UP000176198"/>
    </source>
</evidence>
<proteinExistence type="inferred from homology"/>
<dbReference type="AlphaFoldDB" id="A0A1F7WI68"/>
<keyword evidence="7 21" id="KW-0812">Transmembrane</keyword>
<comment type="caution">
    <text evidence="22">The sequence shown here is derived from an EMBL/GenBank/DDBJ whole genome shotgun (WGS) entry which is preliminary data.</text>
</comment>
<evidence type="ECO:0000256" key="13">
    <source>
        <dbReference type="ARBA" id="ARBA00023316"/>
    </source>
</evidence>
<accession>A0A1F7WI68</accession>
<evidence type="ECO:0000256" key="21">
    <source>
        <dbReference type="SAM" id="Phobius"/>
    </source>
</evidence>
<evidence type="ECO:0000256" key="18">
    <source>
        <dbReference type="ARBA" id="ARBA00041418"/>
    </source>
</evidence>
<dbReference type="Pfam" id="PF01098">
    <property type="entry name" value="FTSW_RODA_SPOVE"/>
    <property type="match status" value="1"/>
</dbReference>
<comment type="similarity">
    <text evidence="16">Belongs to the SEDS family. FtsW subfamily.</text>
</comment>
<dbReference type="GO" id="GO:0008360">
    <property type="term" value="P:regulation of cell shape"/>
    <property type="evidence" value="ECO:0007669"/>
    <property type="project" value="UniProtKB-KW"/>
</dbReference>
<feature type="transmembrane region" description="Helical" evidence="21">
    <location>
        <begin position="264"/>
        <end position="288"/>
    </location>
</feature>
<dbReference type="GO" id="GO:0015648">
    <property type="term" value="F:lipid-linked peptidoglycan transporter activity"/>
    <property type="evidence" value="ECO:0007669"/>
    <property type="project" value="TreeGrafter"/>
</dbReference>
<evidence type="ECO:0000256" key="17">
    <source>
        <dbReference type="ARBA" id="ARBA00041185"/>
    </source>
</evidence>
<feature type="transmembrane region" description="Helical" evidence="21">
    <location>
        <begin position="182"/>
        <end position="205"/>
    </location>
</feature>
<dbReference type="GO" id="GO:0071555">
    <property type="term" value="P:cell wall organization"/>
    <property type="evidence" value="ECO:0007669"/>
    <property type="project" value="UniProtKB-KW"/>
</dbReference>
<keyword evidence="13" id="KW-0961">Cell wall biogenesis/degradation</keyword>
<evidence type="ECO:0000256" key="1">
    <source>
        <dbReference type="ARBA" id="ARBA00004651"/>
    </source>
</evidence>
<organism evidence="22 23">
    <name type="scientific">Candidatus Woesebacteria bacterium GWA1_41_8</name>
    <dbReference type="NCBI Taxonomy" id="1802471"/>
    <lineage>
        <taxon>Bacteria</taxon>
        <taxon>Candidatus Woeseibacteriota</taxon>
    </lineage>
</organism>
<feature type="transmembrane region" description="Helical" evidence="21">
    <location>
        <begin position="144"/>
        <end position="170"/>
    </location>
</feature>
<evidence type="ECO:0000256" key="10">
    <source>
        <dbReference type="ARBA" id="ARBA00022989"/>
    </source>
</evidence>
<feature type="transmembrane region" description="Helical" evidence="21">
    <location>
        <begin position="308"/>
        <end position="330"/>
    </location>
</feature>
<sequence length="363" mass="38911">MKKLKLKKQKKEVDKRLLFLTVALTAVGIVAVADASAPQAINVFGDKFYFAKQQLLWGAVGLLICIVVSKIHYSLWQKLAVPIFAASILLLVAVLIPSVGTEALGARRWIILGTVSIQPSEVVKFALAVYLAKVAARQKAILSYFLPLVVVLGLIMLEPDLGTAIIVSLIGMSQIFLSGINIFYFVVAGIVGILGSLILIITSPYRKERLLTFLEQTQDPLGRSYHIRQVLLALGSGGLLGVGLGQSRQKYLFLPEAATDSVFAIIAEEVGFLGAVVLIMLFAFYILLAIKIVKEAPDKFSQILSAGLLAWIGGQTILNLGSMVALVPLTGVPLPFISYGGSALVMALLATGILLNISSHARS</sequence>
<keyword evidence="4 22" id="KW-0132">Cell division</keyword>
<evidence type="ECO:0000313" key="22">
    <source>
        <dbReference type="EMBL" id="OGM01858.1"/>
    </source>
</evidence>
<keyword evidence="3" id="KW-1003">Cell membrane</keyword>
<feature type="transmembrane region" description="Helical" evidence="21">
    <location>
        <begin position="54"/>
        <end position="72"/>
    </location>
</feature>
<evidence type="ECO:0000256" key="9">
    <source>
        <dbReference type="ARBA" id="ARBA00022984"/>
    </source>
</evidence>
<evidence type="ECO:0000256" key="7">
    <source>
        <dbReference type="ARBA" id="ARBA00022692"/>
    </source>
</evidence>
<feature type="transmembrane region" description="Helical" evidence="21">
    <location>
        <begin position="79"/>
        <end position="97"/>
    </location>
</feature>
<dbReference type="GO" id="GO:0009252">
    <property type="term" value="P:peptidoglycan biosynthetic process"/>
    <property type="evidence" value="ECO:0007669"/>
    <property type="project" value="UniProtKB-KW"/>
</dbReference>
<comment type="pathway">
    <text evidence="2">Cell wall biogenesis; peptidoglycan biosynthesis.</text>
</comment>
<dbReference type="EMBL" id="MGFJ01000036">
    <property type="protein sequence ID" value="OGM01858.1"/>
    <property type="molecule type" value="Genomic_DNA"/>
</dbReference>
<keyword evidence="11 21" id="KW-0472">Membrane</keyword>
<dbReference type="PANTHER" id="PTHR30474:SF2">
    <property type="entry name" value="PEPTIDOGLYCAN GLYCOSYLTRANSFERASE FTSW-RELATED"/>
    <property type="match status" value="1"/>
</dbReference>
<gene>
    <name evidence="22" type="ORF">A2115_00185</name>
</gene>
<dbReference type="GO" id="GO:0051301">
    <property type="term" value="P:cell division"/>
    <property type="evidence" value="ECO:0007669"/>
    <property type="project" value="UniProtKB-KW"/>
</dbReference>
<keyword evidence="5" id="KW-0328">Glycosyltransferase</keyword>
<evidence type="ECO:0000256" key="19">
    <source>
        <dbReference type="ARBA" id="ARBA00044770"/>
    </source>
</evidence>
<keyword evidence="12" id="KW-0131">Cell cycle</keyword>
<dbReference type="InterPro" id="IPR001182">
    <property type="entry name" value="FtsW/RodA"/>
</dbReference>
<keyword evidence="10 21" id="KW-1133">Transmembrane helix</keyword>
<protein>
    <recommendedName>
        <fullName evidence="17">Probable peptidoglycan glycosyltransferase FtsW</fullName>
        <ecNumber evidence="19">2.4.99.28</ecNumber>
    </recommendedName>
    <alternativeName>
        <fullName evidence="18">Cell division protein FtsW</fullName>
    </alternativeName>
    <alternativeName>
        <fullName evidence="15">Cell wall polymerase</fullName>
    </alternativeName>
    <alternativeName>
        <fullName evidence="14">Peptidoglycan polymerase</fullName>
    </alternativeName>
</protein>
<dbReference type="InterPro" id="IPR013437">
    <property type="entry name" value="FtsW"/>
</dbReference>
<evidence type="ECO:0000256" key="16">
    <source>
        <dbReference type="ARBA" id="ARBA00038053"/>
    </source>
</evidence>
<evidence type="ECO:0000256" key="12">
    <source>
        <dbReference type="ARBA" id="ARBA00023306"/>
    </source>
</evidence>
<evidence type="ECO:0000256" key="6">
    <source>
        <dbReference type="ARBA" id="ARBA00022679"/>
    </source>
</evidence>
<dbReference type="Proteomes" id="UP000176198">
    <property type="component" value="Unassembled WGS sequence"/>
</dbReference>
<evidence type="ECO:0000256" key="14">
    <source>
        <dbReference type="ARBA" id="ARBA00032370"/>
    </source>
</evidence>
<dbReference type="GO" id="GO:0008955">
    <property type="term" value="F:peptidoglycan glycosyltransferase activity"/>
    <property type="evidence" value="ECO:0007669"/>
    <property type="project" value="UniProtKB-EC"/>
</dbReference>
<evidence type="ECO:0000256" key="5">
    <source>
        <dbReference type="ARBA" id="ARBA00022676"/>
    </source>
</evidence>
<dbReference type="STRING" id="1802471.A2115_00185"/>
<evidence type="ECO:0000256" key="3">
    <source>
        <dbReference type="ARBA" id="ARBA00022475"/>
    </source>
</evidence>
<keyword evidence="6" id="KW-0808">Transferase</keyword>
<evidence type="ECO:0000256" key="11">
    <source>
        <dbReference type="ARBA" id="ARBA00023136"/>
    </source>
</evidence>
<dbReference type="GO" id="GO:0005886">
    <property type="term" value="C:plasma membrane"/>
    <property type="evidence" value="ECO:0007669"/>
    <property type="project" value="UniProtKB-SubCell"/>
</dbReference>
<feature type="transmembrane region" description="Helical" evidence="21">
    <location>
        <begin position="109"/>
        <end position="132"/>
    </location>
</feature>
<feature type="transmembrane region" description="Helical" evidence="21">
    <location>
        <begin position="336"/>
        <end position="357"/>
    </location>
</feature>
<reference evidence="22 23" key="1">
    <citation type="journal article" date="2016" name="Nat. Commun.">
        <title>Thousands of microbial genomes shed light on interconnected biogeochemical processes in an aquifer system.</title>
        <authorList>
            <person name="Anantharaman K."/>
            <person name="Brown C.T."/>
            <person name="Hug L.A."/>
            <person name="Sharon I."/>
            <person name="Castelle C.J."/>
            <person name="Probst A.J."/>
            <person name="Thomas B.C."/>
            <person name="Singh A."/>
            <person name="Wilkins M.J."/>
            <person name="Karaoz U."/>
            <person name="Brodie E.L."/>
            <person name="Williams K.H."/>
            <person name="Hubbard S.S."/>
            <person name="Banfield J.F."/>
        </authorList>
    </citation>
    <scope>NUCLEOTIDE SEQUENCE [LARGE SCALE GENOMIC DNA]</scope>
</reference>
<evidence type="ECO:0000256" key="4">
    <source>
        <dbReference type="ARBA" id="ARBA00022618"/>
    </source>
</evidence>
<evidence type="ECO:0000256" key="15">
    <source>
        <dbReference type="ARBA" id="ARBA00033270"/>
    </source>
</evidence>
<dbReference type="PANTHER" id="PTHR30474">
    <property type="entry name" value="CELL CYCLE PROTEIN"/>
    <property type="match status" value="1"/>
</dbReference>
<feature type="transmembrane region" description="Helical" evidence="21">
    <location>
        <begin position="225"/>
        <end position="244"/>
    </location>
</feature>
<name>A0A1F7WI68_9BACT</name>
<dbReference type="NCBIfam" id="TIGR02614">
    <property type="entry name" value="ftsW"/>
    <property type="match status" value="1"/>
</dbReference>
<evidence type="ECO:0000256" key="2">
    <source>
        <dbReference type="ARBA" id="ARBA00004752"/>
    </source>
</evidence>
<dbReference type="GO" id="GO:0032153">
    <property type="term" value="C:cell division site"/>
    <property type="evidence" value="ECO:0007669"/>
    <property type="project" value="TreeGrafter"/>
</dbReference>
<comment type="subcellular location">
    <subcellularLocation>
        <location evidence="1">Cell membrane</location>
        <topology evidence="1">Multi-pass membrane protein</topology>
    </subcellularLocation>
</comment>
<comment type="catalytic activity">
    <reaction evidence="20">
        <text>[GlcNAc-(1-&gt;4)-Mur2Ac(oyl-L-Ala-gamma-D-Glu-L-Lys-D-Ala-D-Ala)](n)-di-trans,octa-cis-undecaprenyl diphosphate + beta-D-GlcNAc-(1-&gt;4)-Mur2Ac(oyl-L-Ala-gamma-D-Glu-L-Lys-D-Ala-D-Ala)-di-trans,octa-cis-undecaprenyl diphosphate = [GlcNAc-(1-&gt;4)-Mur2Ac(oyl-L-Ala-gamma-D-Glu-L-Lys-D-Ala-D-Ala)](n+1)-di-trans,octa-cis-undecaprenyl diphosphate + di-trans,octa-cis-undecaprenyl diphosphate + H(+)</text>
        <dbReference type="Rhea" id="RHEA:23708"/>
        <dbReference type="Rhea" id="RHEA-COMP:9602"/>
        <dbReference type="Rhea" id="RHEA-COMP:9603"/>
        <dbReference type="ChEBI" id="CHEBI:15378"/>
        <dbReference type="ChEBI" id="CHEBI:58405"/>
        <dbReference type="ChEBI" id="CHEBI:60033"/>
        <dbReference type="ChEBI" id="CHEBI:78435"/>
        <dbReference type="EC" id="2.4.99.28"/>
    </reaction>
</comment>